<protein>
    <submittedName>
        <fullName evidence="3">Aldo/keto reductase</fullName>
    </submittedName>
</protein>
<dbReference type="Proteomes" id="UP000274097">
    <property type="component" value="Unassembled WGS sequence"/>
</dbReference>
<comment type="caution">
    <text evidence="3">The sequence shown here is derived from an EMBL/GenBank/DDBJ whole genome shotgun (WGS) entry which is preliminary data.</text>
</comment>
<evidence type="ECO:0000259" key="2">
    <source>
        <dbReference type="Pfam" id="PF00248"/>
    </source>
</evidence>
<keyword evidence="5" id="KW-1185">Reference proteome</keyword>
<evidence type="ECO:0000313" key="5">
    <source>
        <dbReference type="Proteomes" id="UP000274097"/>
    </source>
</evidence>
<gene>
    <name evidence="3" type="ORF">D6Z83_07480</name>
    <name evidence="4" type="ORF">EBE87_20205</name>
</gene>
<proteinExistence type="predicted"/>
<dbReference type="OrthoDB" id="9773828at2"/>
<evidence type="ECO:0000313" key="3">
    <source>
        <dbReference type="EMBL" id="RKK04807.1"/>
    </source>
</evidence>
<dbReference type="InParanoid" id="A0A3A9JBW6"/>
<dbReference type="GO" id="GO:0016491">
    <property type="term" value="F:oxidoreductase activity"/>
    <property type="evidence" value="ECO:0007669"/>
    <property type="project" value="UniProtKB-KW"/>
</dbReference>
<dbReference type="InterPro" id="IPR023210">
    <property type="entry name" value="NADP_OxRdtase_dom"/>
</dbReference>
<dbReference type="InterPro" id="IPR020471">
    <property type="entry name" value="AKR"/>
</dbReference>
<dbReference type="Pfam" id="PF00248">
    <property type="entry name" value="Aldo_ket_red"/>
    <property type="match status" value="1"/>
</dbReference>
<evidence type="ECO:0000256" key="1">
    <source>
        <dbReference type="ARBA" id="ARBA00023002"/>
    </source>
</evidence>
<dbReference type="SUPFAM" id="SSF51430">
    <property type="entry name" value="NAD(P)-linked oxidoreductase"/>
    <property type="match status" value="1"/>
</dbReference>
<dbReference type="GO" id="GO:0005829">
    <property type="term" value="C:cytosol"/>
    <property type="evidence" value="ECO:0007669"/>
    <property type="project" value="UniProtKB-ARBA"/>
</dbReference>
<reference evidence="3 6" key="1">
    <citation type="submission" date="2018-09" db="EMBL/GenBank/DDBJ databases">
        <title>Roseomonas sp. nov., isolated from feces of Tibetan antelopes in the Qinghai-Tibet plateau, China.</title>
        <authorList>
            <person name="Tian Z."/>
        </authorList>
    </citation>
    <scope>NUCLEOTIDE SEQUENCE [LARGE SCALE GENOMIC DNA]</scope>
    <source>
        <strain evidence="4 5">Z23</strain>
        <strain evidence="3 6">Z24</strain>
    </source>
</reference>
<sequence length="317" mass="34000">MEQRALGKAGFSVAPLCLGGNVFGWTADEAQSFKILDAFVAGGGNFIDTADVYSRWVPGHQGGESETIIGKWLKARGGRDKVVIATKTGAEMTPTDKGLARARVEKQIEASLKRLNTDYVDLYYSHRDDANTPMEEVLETYDRLIKAGKVRAIGASNFTAERLGEALATADAKGLPRYTVLQPLYNLYDRKDFEGALQDLCVKEGVAVAPYYTLASGFLTGKYRSEADLSQSARGGKIGTNYLNPQGLKLLDAMEAVAKRLGVKPSQVAVAWLAARPAVVAPIASATKVEQLEELLAAVQLKLDADAMAALDAAAPQ</sequence>
<dbReference type="PRINTS" id="PR00069">
    <property type="entry name" value="ALDKETRDTASE"/>
</dbReference>
<dbReference type="EMBL" id="RAQU01000031">
    <property type="protein sequence ID" value="RKK04807.1"/>
    <property type="molecule type" value="Genomic_DNA"/>
</dbReference>
<feature type="domain" description="NADP-dependent oxidoreductase" evidence="2">
    <location>
        <begin position="15"/>
        <end position="314"/>
    </location>
</feature>
<dbReference type="PANTHER" id="PTHR43364:SF6">
    <property type="entry name" value="OXIDOREDUCTASE-RELATED"/>
    <property type="match status" value="1"/>
</dbReference>
<organism evidence="3 6">
    <name type="scientific">Teichococcus wenyumeiae</name>
    <dbReference type="NCBI Taxonomy" id="2478470"/>
    <lineage>
        <taxon>Bacteria</taxon>
        <taxon>Pseudomonadati</taxon>
        <taxon>Pseudomonadota</taxon>
        <taxon>Alphaproteobacteria</taxon>
        <taxon>Acetobacterales</taxon>
        <taxon>Roseomonadaceae</taxon>
        <taxon>Roseomonas</taxon>
    </lineage>
</organism>
<dbReference type="RefSeq" id="WP_120637706.1">
    <property type="nucleotide sequence ID" value="NZ_RAQU01000031.1"/>
</dbReference>
<dbReference type="InterPro" id="IPR036812">
    <property type="entry name" value="NAD(P)_OxRdtase_dom_sf"/>
</dbReference>
<dbReference type="AlphaFoldDB" id="A0A3A9JBW6"/>
<dbReference type="PANTHER" id="PTHR43364">
    <property type="entry name" value="NADH-SPECIFIC METHYLGLYOXAL REDUCTASE-RELATED"/>
    <property type="match status" value="1"/>
</dbReference>
<evidence type="ECO:0000313" key="6">
    <source>
        <dbReference type="Proteomes" id="UP000278036"/>
    </source>
</evidence>
<evidence type="ECO:0000313" key="4">
    <source>
        <dbReference type="EMBL" id="RMI19475.1"/>
    </source>
</evidence>
<keyword evidence="1" id="KW-0560">Oxidoreductase</keyword>
<dbReference type="Gene3D" id="3.20.20.100">
    <property type="entry name" value="NADP-dependent oxidoreductase domain"/>
    <property type="match status" value="1"/>
</dbReference>
<dbReference type="Proteomes" id="UP000278036">
    <property type="component" value="Unassembled WGS sequence"/>
</dbReference>
<dbReference type="FunFam" id="3.20.20.100:FF:000004">
    <property type="entry name" value="Oxidoreductase, aldo/keto reductase"/>
    <property type="match status" value="1"/>
</dbReference>
<name>A0A3A9JBW6_9PROT</name>
<dbReference type="CDD" id="cd19081">
    <property type="entry name" value="AKR_AKR9C1"/>
    <property type="match status" value="1"/>
</dbReference>
<accession>A0A3A9JBW6</accession>
<dbReference type="InterPro" id="IPR050523">
    <property type="entry name" value="AKR_Detox_Biosynth"/>
</dbReference>
<dbReference type="EMBL" id="RFLX01000019">
    <property type="protein sequence ID" value="RMI19475.1"/>
    <property type="molecule type" value="Genomic_DNA"/>
</dbReference>